<dbReference type="PANTHER" id="PTHR39084">
    <property type="entry name" value="MEMBRANE PROTEIN-RELATED"/>
    <property type="match status" value="1"/>
</dbReference>
<feature type="transmembrane region" description="Helical" evidence="1">
    <location>
        <begin position="91"/>
        <end position="109"/>
    </location>
</feature>
<dbReference type="Proteomes" id="UP000245429">
    <property type="component" value="Chromosome"/>
</dbReference>
<accession>A0A2U8QS58</accession>
<feature type="transmembrane region" description="Helical" evidence="1">
    <location>
        <begin position="339"/>
        <end position="359"/>
    </location>
</feature>
<evidence type="ECO:0000259" key="2">
    <source>
        <dbReference type="Pfam" id="PF13194"/>
    </source>
</evidence>
<feature type="transmembrane region" description="Helical" evidence="1">
    <location>
        <begin position="238"/>
        <end position="263"/>
    </location>
</feature>
<feature type="transmembrane region" description="Helical" evidence="1">
    <location>
        <begin position="146"/>
        <end position="163"/>
    </location>
</feature>
<dbReference type="RefSeq" id="WP_109568405.1">
    <property type="nucleotide sequence ID" value="NZ_CP029463.1"/>
</dbReference>
<organism evidence="3 4">
    <name type="scientific">Flavobacterium sediminis</name>
    <dbReference type="NCBI Taxonomy" id="2201181"/>
    <lineage>
        <taxon>Bacteria</taxon>
        <taxon>Pseudomonadati</taxon>
        <taxon>Bacteroidota</taxon>
        <taxon>Flavobacteriia</taxon>
        <taxon>Flavobacteriales</taxon>
        <taxon>Flavobacteriaceae</taxon>
        <taxon>Flavobacterium</taxon>
    </lineage>
</organism>
<evidence type="ECO:0000313" key="4">
    <source>
        <dbReference type="Proteomes" id="UP000245429"/>
    </source>
</evidence>
<feature type="transmembrane region" description="Helical" evidence="1">
    <location>
        <begin position="400"/>
        <end position="420"/>
    </location>
</feature>
<keyword evidence="4" id="KW-1185">Reference proteome</keyword>
<dbReference type="OrthoDB" id="9813718at2"/>
<proteinExistence type="predicted"/>
<name>A0A2U8QS58_9FLAO</name>
<feature type="transmembrane region" description="Helical" evidence="1">
    <location>
        <begin position="175"/>
        <end position="194"/>
    </location>
</feature>
<feature type="transmembrane region" description="Helical" evidence="1">
    <location>
        <begin position="38"/>
        <end position="57"/>
    </location>
</feature>
<feature type="transmembrane region" description="Helical" evidence="1">
    <location>
        <begin position="308"/>
        <end position="327"/>
    </location>
</feature>
<feature type="transmembrane region" description="Helical" evidence="1">
    <location>
        <begin position="270"/>
        <end position="288"/>
    </location>
</feature>
<protein>
    <recommendedName>
        <fullName evidence="2">DUF4010 domain-containing protein</fullName>
    </recommendedName>
</protein>
<keyword evidence="1" id="KW-0472">Membrane</keyword>
<reference evidence="3 4" key="1">
    <citation type="submission" date="2018-05" db="EMBL/GenBank/DDBJ databases">
        <title>Flavobacterium sp. MEBiC07310.</title>
        <authorList>
            <person name="Baek K."/>
        </authorList>
    </citation>
    <scope>NUCLEOTIDE SEQUENCE [LARGE SCALE GENOMIC DNA]</scope>
    <source>
        <strain evidence="3 4">MEBiC07310</strain>
    </source>
</reference>
<sequence>MEVENWIPQTLIEFVLVVLFSLSIGLEQRKRFPKEKQTFGTDRTFAFIGVLGFLLLLADKETLIPFLVGFVMVGVFLAIYYFQKIKIEGRYGLTTVILGLITYSFSLILLKNPHWFSLLFFVAVIILAQIKKPLQDFSDEIDSEEFITLAKFIIITGVVLPLLPKETGLDWLPVSPYNIWLAVVVVSAISYLSYLLRKYAFPKAGLLLTGILGGLYSSTASTIILAKKSKETGRQPKTYAATIVMATAMMFLRIYILIVIFNVALALKALPYFIVLFGVTLTVGFWMYRSGKDEVSASQPILDDRNPLEFKVAVVFSLLYVLFSAITQFSITHFGQQGLNGLSIIVGFTDIDPFLLNLFQGHYDVTSHALLAATLQAIVGNNIIKLGYAWFLSGEGTKKWVLKGFGVVLLFNIAAILLLYTY</sequence>
<dbReference type="KEGG" id="fse:DI487_03360"/>
<feature type="domain" description="DUF4010" evidence="2">
    <location>
        <begin position="184"/>
        <end position="392"/>
    </location>
</feature>
<feature type="transmembrane region" description="Helical" evidence="1">
    <location>
        <begin position="63"/>
        <end position="82"/>
    </location>
</feature>
<gene>
    <name evidence="3" type="ORF">DI487_03360</name>
</gene>
<feature type="transmembrane region" description="Helical" evidence="1">
    <location>
        <begin position="6"/>
        <end position="26"/>
    </location>
</feature>
<feature type="transmembrane region" description="Helical" evidence="1">
    <location>
        <begin position="365"/>
        <end position="388"/>
    </location>
</feature>
<keyword evidence="1" id="KW-0812">Transmembrane</keyword>
<dbReference type="AlphaFoldDB" id="A0A2U8QS58"/>
<dbReference type="InterPro" id="IPR025105">
    <property type="entry name" value="DUF4010"/>
</dbReference>
<keyword evidence="1" id="KW-1133">Transmembrane helix</keyword>
<dbReference type="EMBL" id="CP029463">
    <property type="protein sequence ID" value="AWM12997.1"/>
    <property type="molecule type" value="Genomic_DNA"/>
</dbReference>
<evidence type="ECO:0000256" key="1">
    <source>
        <dbReference type="SAM" id="Phobius"/>
    </source>
</evidence>
<dbReference type="Pfam" id="PF13194">
    <property type="entry name" value="DUF4010"/>
    <property type="match status" value="1"/>
</dbReference>
<feature type="transmembrane region" description="Helical" evidence="1">
    <location>
        <begin position="115"/>
        <end position="134"/>
    </location>
</feature>
<evidence type="ECO:0000313" key="3">
    <source>
        <dbReference type="EMBL" id="AWM12997.1"/>
    </source>
</evidence>
<dbReference type="PANTHER" id="PTHR39084:SF1">
    <property type="entry name" value="DUF4010 DOMAIN-CONTAINING PROTEIN"/>
    <property type="match status" value="1"/>
</dbReference>
<feature type="transmembrane region" description="Helical" evidence="1">
    <location>
        <begin position="206"/>
        <end position="226"/>
    </location>
</feature>